<dbReference type="Gene3D" id="1.20.1280.50">
    <property type="match status" value="1"/>
</dbReference>
<dbReference type="InterPro" id="IPR032675">
    <property type="entry name" value="LRR_dom_sf"/>
</dbReference>
<dbReference type="SUPFAM" id="SSF52047">
    <property type="entry name" value="RNI-like"/>
    <property type="match status" value="1"/>
</dbReference>
<evidence type="ECO:0000313" key="2">
    <source>
        <dbReference type="Proteomes" id="UP000027222"/>
    </source>
</evidence>
<dbReference type="Proteomes" id="UP000027222">
    <property type="component" value="Unassembled WGS sequence"/>
</dbReference>
<dbReference type="Gene3D" id="3.80.10.10">
    <property type="entry name" value="Ribonuclease Inhibitor"/>
    <property type="match status" value="1"/>
</dbReference>
<dbReference type="AlphaFoldDB" id="A0A067U3A1"/>
<name>A0A067U3A1_GALM3</name>
<dbReference type="EMBL" id="KL142367">
    <property type="protein sequence ID" value="KDR85888.1"/>
    <property type="molecule type" value="Genomic_DNA"/>
</dbReference>
<dbReference type="HOGENOM" id="CLU_018544_14_1_1"/>
<protein>
    <submittedName>
        <fullName evidence="1">Uncharacterized protein</fullName>
    </submittedName>
</protein>
<gene>
    <name evidence="1" type="ORF">GALMADRAFT_235025</name>
</gene>
<keyword evidence="2" id="KW-1185">Reference proteome</keyword>
<proteinExistence type="predicted"/>
<dbReference type="OrthoDB" id="3270987at2759"/>
<accession>A0A067U3A1</accession>
<evidence type="ECO:0000313" key="1">
    <source>
        <dbReference type="EMBL" id="KDR85888.1"/>
    </source>
</evidence>
<reference evidence="2" key="1">
    <citation type="journal article" date="2014" name="Proc. Natl. Acad. Sci. U.S.A.">
        <title>Extensive sampling of basidiomycete genomes demonstrates inadequacy of the white-rot/brown-rot paradigm for wood decay fungi.</title>
        <authorList>
            <person name="Riley R."/>
            <person name="Salamov A.A."/>
            <person name="Brown D.W."/>
            <person name="Nagy L.G."/>
            <person name="Floudas D."/>
            <person name="Held B.W."/>
            <person name="Levasseur A."/>
            <person name="Lombard V."/>
            <person name="Morin E."/>
            <person name="Otillar R."/>
            <person name="Lindquist E.A."/>
            <person name="Sun H."/>
            <person name="LaButti K.M."/>
            <person name="Schmutz J."/>
            <person name="Jabbour D."/>
            <person name="Luo H."/>
            <person name="Baker S.E."/>
            <person name="Pisabarro A.G."/>
            <person name="Walton J.D."/>
            <person name="Blanchette R.A."/>
            <person name="Henrissat B."/>
            <person name="Martin F."/>
            <person name="Cullen D."/>
            <person name="Hibbett D.S."/>
            <person name="Grigoriev I.V."/>
        </authorList>
    </citation>
    <scope>NUCLEOTIDE SEQUENCE [LARGE SCALE GENOMIC DNA]</scope>
    <source>
        <strain evidence="2">CBS 339.88</strain>
    </source>
</reference>
<sequence>MVQLESQIQETKRALYFMYDQRRQLKSEINRVHDPIAHRVPPEIASNIFGFCIPDERSTSKGILSLSKKEFATPLRLGAVCQYWRRIVWSTPQLWTFIQINLVASDMQASYDIVRQWLARSGRLPLLIHIDTPKRSPGHLSVIRSDVASGFPLIELINLHCDRWRQLSLSIPSTFFSLFCRESSSLSMLHTLRLECCSGSRGRFNIQNMKPGPEFISLTDFRVKAINVEWDNVREVELKTCQLQDCFELLKQATRLTHCTFHGVWHDEPGSSLLPVNYVLHPQLKVLSISCRDKILDPFFSKVTFPSLDVLSFDNYIGRDPSPIGSLISFFDRSNSRLTELHITEVDAKDDLVSLLEALPSLLKLEIVRKYGNYSPDDLLKCLAETSITSGSHENGTKMPFLPELEVFRYWTGSAFSFELIPGIFGPLSELHNPRRRPLNVLHIHLDHDMEDPNTYIDEEILPSILDIVEAGLNLKIVCRDSPKPDLIKASMEYHDMI</sequence>
<dbReference type="STRING" id="685588.A0A067U3A1"/>
<organism evidence="1 2">
    <name type="scientific">Galerina marginata (strain CBS 339.88)</name>
    <dbReference type="NCBI Taxonomy" id="685588"/>
    <lineage>
        <taxon>Eukaryota</taxon>
        <taxon>Fungi</taxon>
        <taxon>Dikarya</taxon>
        <taxon>Basidiomycota</taxon>
        <taxon>Agaricomycotina</taxon>
        <taxon>Agaricomycetes</taxon>
        <taxon>Agaricomycetidae</taxon>
        <taxon>Agaricales</taxon>
        <taxon>Agaricineae</taxon>
        <taxon>Strophariaceae</taxon>
        <taxon>Galerina</taxon>
    </lineage>
</organism>